<gene>
    <name evidence="2" type="ORF">AB675_2225</name>
</gene>
<protein>
    <submittedName>
        <fullName evidence="2">Uncharacterized protein</fullName>
    </submittedName>
</protein>
<dbReference type="RefSeq" id="XP_018002709.1">
    <property type="nucleotide sequence ID" value="XM_018142179.1"/>
</dbReference>
<comment type="caution">
    <text evidence="2">The sequence shown here is derived from an EMBL/GenBank/DDBJ whole genome shotgun (WGS) entry which is preliminary data.</text>
</comment>
<evidence type="ECO:0000256" key="1">
    <source>
        <dbReference type="SAM" id="MobiDB-lite"/>
    </source>
</evidence>
<feature type="region of interest" description="Disordered" evidence="1">
    <location>
        <begin position="1"/>
        <end position="41"/>
    </location>
</feature>
<dbReference type="VEuPathDB" id="FungiDB:AB675_2225"/>
<dbReference type="OrthoDB" id="3469466at2759"/>
<sequence>MAFIVQTASDYQHRSESRRRKRSSLRKVSQRNSTTTKGGTLYKPISASQLNPFRPLRPEDDDPFIREVIHAMATTQWKQVAPFRNNKGMYYVVDLNIERINLKDIHYYALIYSAVPYFVYARFGTAGLANIPKSRLTVKGKALRLLQEELATCGDKSIPDHIFSIMISLAFQEINYETLHIKAPSYPRSPLSDYQCLSTAGYRKVEPAHARYMYRTVLERGLHNITPTGTQFVLAINHKPSSPSVFLLLDPLSSHSDSRLPTRRNSSSAQRHVRIILFAVIQAPTLATREDIKPFLTNLLPLIKNLTVALDGYRRRASGCGDVAGLIATADYVQWHILRMGWRDGDRVVADLWLGEGGAAAAATSSKMSMLPAPAPIAHQDTPPPSASAQASLLLQVVRLTTLIYNDFALFPVSFASRVRFHAARQLYVLLSSNAEDFRALQLDPKFELWVYTMGSLACAPFHSPWMESGEDEVGRWFLDGLRGLVEARWADDGRHEPRGHEARMLEGSVRRTRGKFLDIIRGFLWWEYVMTRPLSDVWAELYPHDVQ</sequence>
<dbReference type="Proteomes" id="UP000038010">
    <property type="component" value="Unassembled WGS sequence"/>
</dbReference>
<name>A0A0N1HDU5_9EURO</name>
<feature type="compositionally biased region" description="Basic residues" evidence="1">
    <location>
        <begin position="16"/>
        <end position="29"/>
    </location>
</feature>
<organism evidence="2 3">
    <name type="scientific">Cyphellophora attinorum</name>
    <dbReference type="NCBI Taxonomy" id="1664694"/>
    <lineage>
        <taxon>Eukaryota</taxon>
        <taxon>Fungi</taxon>
        <taxon>Dikarya</taxon>
        <taxon>Ascomycota</taxon>
        <taxon>Pezizomycotina</taxon>
        <taxon>Eurotiomycetes</taxon>
        <taxon>Chaetothyriomycetidae</taxon>
        <taxon>Chaetothyriales</taxon>
        <taxon>Cyphellophoraceae</taxon>
        <taxon>Cyphellophora</taxon>
    </lineage>
</organism>
<proteinExistence type="predicted"/>
<evidence type="ECO:0000313" key="2">
    <source>
        <dbReference type="EMBL" id="KPI42746.1"/>
    </source>
</evidence>
<reference evidence="2 3" key="1">
    <citation type="submission" date="2015-06" db="EMBL/GenBank/DDBJ databases">
        <title>Draft genome of the ant-associated black yeast Phialophora attae CBS 131958.</title>
        <authorList>
            <person name="Moreno L.F."/>
            <person name="Stielow B.J."/>
            <person name="de Hoog S."/>
            <person name="Vicente V.A."/>
            <person name="Weiss V.A."/>
            <person name="de Vries M."/>
            <person name="Cruz L.M."/>
            <person name="Souza E.M."/>
        </authorList>
    </citation>
    <scope>NUCLEOTIDE SEQUENCE [LARGE SCALE GENOMIC DNA]</scope>
    <source>
        <strain evidence="2 3">CBS 131958</strain>
    </source>
</reference>
<keyword evidence="3" id="KW-1185">Reference proteome</keyword>
<accession>A0A0N1HDU5</accession>
<feature type="compositionally biased region" description="Polar residues" evidence="1">
    <location>
        <begin position="1"/>
        <end position="10"/>
    </location>
</feature>
<evidence type="ECO:0000313" key="3">
    <source>
        <dbReference type="Proteomes" id="UP000038010"/>
    </source>
</evidence>
<dbReference type="AlphaFoldDB" id="A0A0N1HDU5"/>
<dbReference type="EMBL" id="LFJN01000006">
    <property type="protein sequence ID" value="KPI42746.1"/>
    <property type="molecule type" value="Genomic_DNA"/>
</dbReference>
<dbReference type="GeneID" id="28734059"/>